<evidence type="ECO:0000313" key="9">
    <source>
        <dbReference type="EMBL" id="MFC3678742.1"/>
    </source>
</evidence>
<dbReference type="PANTHER" id="PTHR23517:SF2">
    <property type="entry name" value="MULTIDRUG RESISTANCE PROTEIN MDTH"/>
    <property type="match status" value="1"/>
</dbReference>
<feature type="transmembrane region" description="Helical" evidence="7">
    <location>
        <begin position="338"/>
        <end position="361"/>
    </location>
</feature>
<evidence type="ECO:0000256" key="7">
    <source>
        <dbReference type="SAM" id="Phobius"/>
    </source>
</evidence>
<organism evidence="9 10">
    <name type="scientific">Bacterioplanoides pacificum</name>
    <dbReference type="NCBI Taxonomy" id="1171596"/>
    <lineage>
        <taxon>Bacteria</taxon>
        <taxon>Pseudomonadati</taxon>
        <taxon>Pseudomonadota</taxon>
        <taxon>Gammaproteobacteria</taxon>
        <taxon>Oceanospirillales</taxon>
        <taxon>Oceanospirillaceae</taxon>
        <taxon>Bacterioplanoides</taxon>
    </lineage>
</organism>
<evidence type="ECO:0000256" key="6">
    <source>
        <dbReference type="ARBA" id="ARBA00023136"/>
    </source>
</evidence>
<comment type="subcellular location">
    <subcellularLocation>
        <location evidence="1">Cell membrane</location>
        <topology evidence="1">Multi-pass membrane protein</topology>
    </subcellularLocation>
</comment>
<dbReference type="InterPro" id="IPR050171">
    <property type="entry name" value="MFS_Transporters"/>
</dbReference>
<feature type="domain" description="Major facilitator superfamily (MFS) profile" evidence="8">
    <location>
        <begin position="14"/>
        <end position="392"/>
    </location>
</feature>
<feature type="transmembrane region" description="Helical" evidence="7">
    <location>
        <begin position="50"/>
        <end position="69"/>
    </location>
</feature>
<keyword evidence="6 7" id="KW-0472">Membrane</keyword>
<keyword evidence="10" id="KW-1185">Reference proteome</keyword>
<feature type="transmembrane region" description="Helical" evidence="7">
    <location>
        <begin position="165"/>
        <end position="187"/>
    </location>
</feature>
<dbReference type="InterPro" id="IPR036259">
    <property type="entry name" value="MFS_trans_sf"/>
</dbReference>
<evidence type="ECO:0000256" key="3">
    <source>
        <dbReference type="ARBA" id="ARBA00022475"/>
    </source>
</evidence>
<sequence length="459" mass="48616">MTSKAVLSTTEQRAVISLASLYALRMLGLFMVLPVMMLDGQQLAGATPELLGLAMGVYGLTQALLQIPAGSLSDRIGRKPVIVAGLLIFALGSAIAASAESVYGVILGRALQGGGAIASAIMALVTDLTREENRMKAMASIGASIGLSFSLALVLGPWLAGIGGLNAIFTLTAILALAGVVVTLLLIPNPAPLPHRDSRAVLSEVRQQLGNRTLWPLNSGIFILHAVMVAIFVAIPLQLQQQGVMADQHSWVYLPVLLAAFVLMVPFIIVAEKRRKMKSVVLTGAVVIATALLLMALASTLWQWVLLLLLYFWGFNLMEASLPSWLSKVAPAGAKGSAMGIYSSMQFLGAFVGGSIGGWLLAQYGSASLFVALGLLMVFWAFIIWRTKAPQHLTSVRLAIRQCSDQQLQQLMALPGVSEVSPLASEGAIYLKVSADAFDMQQATAIVNSANGEQHGSQR</sequence>
<evidence type="ECO:0000256" key="4">
    <source>
        <dbReference type="ARBA" id="ARBA00022692"/>
    </source>
</evidence>
<comment type="caution">
    <text evidence="9">The sequence shown here is derived from an EMBL/GenBank/DDBJ whole genome shotgun (WGS) entry which is preliminary data.</text>
</comment>
<feature type="transmembrane region" description="Helical" evidence="7">
    <location>
        <begin position="251"/>
        <end position="271"/>
    </location>
</feature>
<name>A0ABV7VPD6_9GAMM</name>
<evidence type="ECO:0000256" key="2">
    <source>
        <dbReference type="ARBA" id="ARBA00022448"/>
    </source>
</evidence>
<dbReference type="InterPro" id="IPR011701">
    <property type="entry name" value="MFS"/>
</dbReference>
<protein>
    <submittedName>
        <fullName evidence="9">MFS transporter</fullName>
    </submittedName>
</protein>
<feature type="transmembrane region" description="Helical" evidence="7">
    <location>
        <begin position="304"/>
        <end position="326"/>
    </location>
</feature>
<evidence type="ECO:0000256" key="5">
    <source>
        <dbReference type="ARBA" id="ARBA00022989"/>
    </source>
</evidence>
<dbReference type="Pfam" id="PF07690">
    <property type="entry name" value="MFS_1"/>
    <property type="match status" value="1"/>
</dbReference>
<keyword evidence="3" id="KW-1003">Cell membrane</keyword>
<dbReference type="Gene3D" id="1.20.1250.20">
    <property type="entry name" value="MFS general substrate transporter like domains"/>
    <property type="match status" value="1"/>
</dbReference>
<dbReference type="CDD" id="cd17472">
    <property type="entry name" value="MFS_YajR_like"/>
    <property type="match status" value="1"/>
</dbReference>
<keyword evidence="5 7" id="KW-1133">Transmembrane helix</keyword>
<dbReference type="PRINTS" id="PR01035">
    <property type="entry name" value="TCRTETA"/>
</dbReference>
<feature type="transmembrane region" description="Helical" evidence="7">
    <location>
        <begin position="367"/>
        <end position="385"/>
    </location>
</feature>
<feature type="transmembrane region" description="Helical" evidence="7">
    <location>
        <begin position="215"/>
        <end position="239"/>
    </location>
</feature>
<dbReference type="RefSeq" id="WP_376864292.1">
    <property type="nucleotide sequence ID" value="NZ_JBHRYB010000001.1"/>
</dbReference>
<reference evidence="10" key="1">
    <citation type="journal article" date="2019" name="Int. J. Syst. Evol. Microbiol.">
        <title>The Global Catalogue of Microorganisms (GCM) 10K type strain sequencing project: providing services to taxonomists for standard genome sequencing and annotation.</title>
        <authorList>
            <consortium name="The Broad Institute Genomics Platform"/>
            <consortium name="The Broad Institute Genome Sequencing Center for Infectious Disease"/>
            <person name="Wu L."/>
            <person name="Ma J."/>
        </authorList>
    </citation>
    <scope>NUCLEOTIDE SEQUENCE [LARGE SCALE GENOMIC DNA]</scope>
    <source>
        <strain evidence="10">KCTC 42424</strain>
    </source>
</reference>
<proteinExistence type="predicted"/>
<keyword evidence="4 7" id="KW-0812">Transmembrane</keyword>
<dbReference type="Proteomes" id="UP001595722">
    <property type="component" value="Unassembled WGS sequence"/>
</dbReference>
<dbReference type="PANTHER" id="PTHR23517">
    <property type="entry name" value="RESISTANCE PROTEIN MDTM, PUTATIVE-RELATED-RELATED"/>
    <property type="match status" value="1"/>
</dbReference>
<gene>
    <name evidence="9" type="ORF">ACFOMG_01285</name>
</gene>
<feature type="transmembrane region" description="Helical" evidence="7">
    <location>
        <begin position="280"/>
        <end position="298"/>
    </location>
</feature>
<evidence type="ECO:0000259" key="8">
    <source>
        <dbReference type="PROSITE" id="PS50850"/>
    </source>
</evidence>
<feature type="transmembrane region" description="Helical" evidence="7">
    <location>
        <begin position="105"/>
        <end position="125"/>
    </location>
</feature>
<evidence type="ECO:0000256" key="1">
    <source>
        <dbReference type="ARBA" id="ARBA00004651"/>
    </source>
</evidence>
<dbReference type="EMBL" id="JBHRYB010000001">
    <property type="protein sequence ID" value="MFC3678742.1"/>
    <property type="molecule type" value="Genomic_DNA"/>
</dbReference>
<accession>A0ABV7VPD6</accession>
<feature type="transmembrane region" description="Helical" evidence="7">
    <location>
        <begin position="137"/>
        <end position="159"/>
    </location>
</feature>
<feature type="transmembrane region" description="Helical" evidence="7">
    <location>
        <begin position="81"/>
        <end position="99"/>
    </location>
</feature>
<keyword evidence="2" id="KW-0813">Transport</keyword>
<dbReference type="PROSITE" id="PS50850">
    <property type="entry name" value="MFS"/>
    <property type="match status" value="1"/>
</dbReference>
<dbReference type="Gene3D" id="3.30.70.100">
    <property type="match status" value="1"/>
</dbReference>
<evidence type="ECO:0000313" key="10">
    <source>
        <dbReference type="Proteomes" id="UP001595722"/>
    </source>
</evidence>
<feature type="transmembrane region" description="Helical" evidence="7">
    <location>
        <begin position="21"/>
        <end position="38"/>
    </location>
</feature>
<dbReference type="InterPro" id="IPR001958">
    <property type="entry name" value="Tet-R_TetA/multi-R_MdtG-like"/>
</dbReference>
<dbReference type="InterPro" id="IPR020846">
    <property type="entry name" value="MFS_dom"/>
</dbReference>
<dbReference type="SUPFAM" id="SSF103473">
    <property type="entry name" value="MFS general substrate transporter"/>
    <property type="match status" value="1"/>
</dbReference>